<dbReference type="NCBIfam" id="TIGR00290">
    <property type="entry name" value="MJ0570_dom"/>
    <property type="match status" value="1"/>
</dbReference>
<evidence type="ECO:0000256" key="1">
    <source>
        <dbReference type="ARBA" id="ARBA00005156"/>
    </source>
</evidence>
<gene>
    <name evidence="11" type="ORF">Ae201684_018560</name>
</gene>
<evidence type="ECO:0000259" key="10">
    <source>
        <dbReference type="Pfam" id="PF01902"/>
    </source>
</evidence>
<evidence type="ECO:0000256" key="8">
    <source>
        <dbReference type="ARBA" id="ARBA00031552"/>
    </source>
</evidence>
<dbReference type="Pfam" id="PF01902">
    <property type="entry name" value="Diphthami_syn_2"/>
    <property type="match status" value="1"/>
</dbReference>
<accession>A0A6G0W809</accession>
<evidence type="ECO:0000313" key="11">
    <source>
        <dbReference type="EMBL" id="KAF0722268.1"/>
    </source>
</evidence>
<dbReference type="EC" id="6.3.1.14" evidence="2"/>
<comment type="caution">
    <text evidence="11">The sequence shown here is derived from an EMBL/GenBank/DDBJ whole genome shotgun (WGS) entry which is preliminary data.</text>
</comment>
<dbReference type="Pfam" id="PF01042">
    <property type="entry name" value="Ribonuc_L-PSP"/>
    <property type="match status" value="1"/>
</dbReference>
<dbReference type="InterPro" id="IPR030662">
    <property type="entry name" value="DPH6/MJ0570"/>
</dbReference>
<dbReference type="VEuPathDB" id="FungiDB:AeMF1_021556"/>
<organism evidence="11 12">
    <name type="scientific">Aphanomyces euteiches</name>
    <dbReference type="NCBI Taxonomy" id="100861"/>
    <lineage>
        <taxon>Eukaryota</taxon>
        <taxon>Sar</taxon>
        <taxon>Stramenopiles</taxon>
        <taxon>Oomycota</taxon>
        <taxon>Saprolegniomycetes</taxon>
        <taxon>Saprolegniales</taxon>
        <taxon>Verrucalvaceae</taxon>
        <taxon>Aphanomyces</taxon>
    </lineage>
</organism>
<evidence type="ECO:0000256" key="2">
    <source>
        <dbReference type="ARBA" id="ARBA00012089"/>
    </source>
</evidence>
<dbReference type="PANTHER" id="PTHR12196">
    <property type="entry name" value="DOMAIN OF UNKNOWN FUNCTION 71 DUF71 -CONTAINING PROTEIN"/>
    <property type="match status" value="1"/>
</dbReference>
<evidence type="ECO:0000256" key="5">
    <source>
        <dbReference type="ARBA" id="ARBA00022741"/>
    </source>
</evidence>
<keyword evidence="6" id="KW-0067">ATP-binding</keyword>
<proteinExistence type="predicted"/>
<dbReference type="EMBL" id="VJMJ01000340">
    <property type="protein sequence ID" value="KAF0722268.1"/>
    <property type="molecule type" value="Genomic_DNA"/>
</dbReference>
<dbReference type="SUPFAM" id="SSF52402">
    <property type="entry name" value="Adenine nucleotide alpha hydrolases-like"/>
    <property type="match status" value="1"/>
</dbReference>
<dbReference type="Gene3D" id="3.90.1490.10">
    <property type="entry name" value="putative n-type atp pyrophosphatase, domain 2"/>
    <property type="match status" value="1"/>
</dbReference>
<reference evidence="11 12" key="1">
    <citation type="submission" date="2019-07" db="EMBL/GenBank/DDBJ databases">
        <title>Genomics analysis of Aphanomyces spp. identifies a new class of oomycete effector associated with host adaptation.</title>
        <authorList>
            <person name="Gaulin E."/>
        </authorList>
    </citation>
    <scope>NUCLEOTIDE SEQUENCE [LARGE SCALE GENOMIC DNA]</scope>
    <source>
        <strain evidence="11 12">ATCC 201684</strain>
    </source>
</reference>
<comment type="catalytic activity">
    <reaction evidence="9">
        <text>diphthine-[translation elongation factor 2] + NH4(+) + ATP = diphthamide-[translation elongation factor 2] + AMP + diphosphate + H(+)</text>
        <dbReference type="Rhea" id="RHEA:19753"/>
        <dbReference type="Rhea" id="RHEA-COMP:10172"/>
        <dbReference type="Rhea" id="RHEA-COMP:10174"/>
        <dbReference type="ChEBI" id="CHEBI:15378"/>
        <dbReference type="ChEBI" id="CHEBI:16692"/>
        <dbReference type="ChEBI" id="CHEBI:28938"/>
        <dbReference type="ChEBI" id="CHEBI:30616"/>
        <dbReference type="ChEBI" id="CHEBI:33019"/>
        <dbReference type="ChEBI" id="CHEBI:82696"/>
        <dbReference type="ChEBI" id="CHEBI:456215"/>
        <dbReference type="EC" id="6.3.1.14"/>
    </reaction>
</comment>
<evidence type="ECO:0000313" key="12">
    <source>
        <dbReference type="Proteomes" id="UP000481153"/>
    </source>
</evidence>
<protein>
    <recommendedName>
        <fullName evidence="3">Diphthine--ammonia ligase</fullName>
        <ecNumber evidence="2">6.3.1.14</ecNumber>
    </recommendedName>
    <alternativeName>
        <fullName evidence="7">Diphthamide synthase</fullName>
    </alternativeName>
    <alternativeName>
        <fullName evidence="8">Diphthamide synthetase</fullName>
    </alternativeName>
</protein>
<dbReference type="GO" id="GO:0017178">
    <property type="term" value="F:diphthine-ammonia ligase activity"/>
    <property type="evidence" value="ECO:0007669"/>
    <property type="project" value="UniProtKB-EC"/>
</dbReference>
<dbReference type="InterPro" id="IPR006175">
    <property type="entry name" value="YjgF/YER057c/UK114"/>
</dbReference>
<evidence type="ECO:0000256" key="4">
    <source>
        <dbReference type="ARBA" id="ARBA00022598"/>
    </source>
</evidence>
<evidence type="ECO:0000256" key="3">
    <source>
        <dbReference type="ARBA" id="ARBA00018426"/>
    </source>
</evidence>
<dbReference type="Proteomes" id="UP000481153">
    <property type="component" value="Unassembled WGS sequence"/>
</dbReference>
<dbReference type="AlphaFoldDB" id="A0A6G0W809"/>
<dbReference type="Gene3D" id="3.30.1330.40">
    <property type="entry name" value="RutC-like"/>
    <property type="match status" value="2"/>
</dbReference>
<dbReference type="GO" id="GO:0017183">
    <property type="term" value="P:protein histidyl modification to diphthamide"/>
    <property type="evidence" value="ECO:0007669"/>
    <property type="project" value="TreeGrafter"/>
</dbReference>
<keyword evidence="4" id="KW-0436">Ligase</keyword>
<evidence type="ECO:0000256" key="6">
    <source>
        <dbReference type="ARBA" id="ARBA00022840"/>
    </source>
</evidence>
<keyword evidence="5" id="KW-0547">Nucleotide-binding</keyword>
<dbReference type="InterPro" id="IPR002761">
    <property type="entry name" value="Diphthami_syn_dom"/>
</dbReference>
<feature type="domain" description="Diphthamide synthase" evidence="10">
    <location>
        <begin position="1"/>
        <end position="222"/>
    </location>
</feature>
<dbReference type="SUPFAM" id="SSF55298">
    <property type="entry name" value="YjgF-like"/>
    <property type="match status" value="2"/>
</dbReference>
<dbReference type="InterPro" id="IPR035959">
    <property type="entry name" value="RutC-like_sf"/>
</dbReference>
<dbReference type="FunFam" id="3.90.1490.10:FF:000001">
    <property type="entry name" value="Diphthine--ammonia ligase"/>
    <property type="match status" value="1"/>
</dbReference>
<comment type="pathway">
    <text evidence="1">Protein modification; peptidyl-diphthamide biosynthesis.</text>
</comment>
<dbReference type="Gene3D" id="3.40.50.620">
    <property type="entry name" value="HUPs"/>
    <property type="match status" value="1"/>
</dbReference>
<evidence type="ECO:0000256" key="7">
    <source>
        <dbReference type="ARBA" id="ARBA00029814"/>
    </source>
</evidence>
<sequence>MKVVALVSGGKDSVYSMMKCVEYGHEIVCLATLQPPKSNSEVDSFMFQSIGTHVVEHIAECMELPWVAHTLQGKSISTDMGYSATEGDEVEDLCCLLQEVQKRFPEVQAVSTGAIFSNYQRTRVEHICARLNLISLAYLWRRPQDELMQEMIEADINAILVKVASMGLVPRRHLGRTIADLYPFFLDLNEKYQFHICGEGGEYETLTLDCPLFKKRIVILCTNPSAFGRHDCSNSVEDVAKTSFRAFTPVFPCRPLAKKHTISVSTKRSHVFRDQIVLSGVVSKNVSLTLAEQVHNVCQQLQDTLVGHDLSLPSVAFVHVYVKDMATFGAVNEIFAKYFPCHNPPSRSCIEVNMAEDVMMDCWAIRNSTKRKTLHVASISDWAPTCIGPYCQANVLNSSLILSAGQIPLVPATMQMAAQEHLPQCLNNVLGVLEALESNLRHVIAGILYTIEPQDSLADETQLLLNANLHHRDAYESDDDDSLDEDDINEKSISTQVQVPLLCITVAALPRQASLEVEFLALTHQAMNLFNPQSFQFQDDAFNSEWTIVPRMLCVGFCYLSSSLQLLDASSLRSHVLRVLGKANLVWKSLLHMRVHHVENSPDLTSLNVPMTFVPTHHISHKSSAVSVAIQVVAYDGELMETDLWLARKI</sequence>
<dbReference type="GO" id="GO:0005524">
    <property type="term" value="F:ATP binding"/>
    <property type="evidence" value="ECO:0007669"/>
    <property type="project" value="UniProtKB-KW"/>
</dbReference>
<dbReference type="InterPro" id="IPR014729">
    <property type="entry name" value="Rossmann-like_a/b/a_fold"/>
</dbReference>
<evidence type="ECO:0000256" key="9">
    <source>
        <dbReference type="ARBA" id="ARBA00048108"/>
    </source>
</evidence>
<name>A0A6G0W809_9STRA</name>
<dbReference type="PANTHER" id="PTHR12196:SF2">
    <property type="entry name" value="DIPHTHINE--AMMONIA LIGASE"/>
    <property type="match status" value="1"/>
</dbReference>
<dbReference type="CDD" id="cd01994">
    <property type="entry name" value="AANH_PF0828-like"/>
    <property type="match status" value="1"/>
</dbReference>
<keyword evidence="12" id="KW-1185">Reference proteome</keyword>
<dbReference type="FunFam" id="3.40.50.620:FF:000145">
    <property type="entry name" value="ATP-binding domain containing protein"/>
    <property type="match status" value="1"/>
</dbReference>